<dbReference type="EMBL" id="FPAG01000003">
    <property type="protein sequence ID" value="SFS68635.1"/>
    <property type="molecule type" value="Genomic_DNA"/>
</dbReference>
<dbReference type="PANTHER" id="PTHR30246:SF1">
    <property type="entry name" value="2-DEHYDRO-3-DEOXY-6-PHOSPHOGALACTONATE ALDOLASE-RELATED"/>
    <property type="match status" value="1"/>
</dbReference>
<keyword evidence="5" id="KW-0119">Carbohydrate metabolism</keyword>
<comment type="similarity">
    <text evidence="2">Belongs to the KHG/KDPG aldolase family.</text>
</comment>
<dbReference type="OrthoDB" id="9802667at2"/>
<protein>
    <submittedName>
        <fullName evidence="6">2-dehydro-3-deoxyphosphogluconate aldolase / (4S)-4-hydroxy-2-oxoglutarate aldolase</fullName>
    </submittedName>
</protein>
<comment type="pathway">
    <text evidence="1">Carbohydrate acid metabolism.</text>
</comment>
<comment type="subunit">
    <text evidence="3">Homotrimer.</text>
</comment>
<keyword evidence="4" id="KW-0456">Lyase</keyword>
<dbReference type="InterPro" id="IPR013785">
    <property type="entry name" value="Aldolase_TIM"/>
</dbReference>
<dbReference type="Pfam" id="PF01081">
    <property type="entry name" value="Aldolase"/>
    <property type="match status" value="1"/>
</dbReference>
<dbReference type="InterPro" id="IPR000887">
    <property type="entry name" value="Aldlse_KDPG_KHG"/>
</dbReference>
<evidence type="ECO:0000313" key="6">
    <source>
        <dbReference type="EMBL" id="SFS68635.1"/>
    </source>
</evidence>
<evidence type="ECO:0000313" key="7">
    <source>
        <dbReference type="Proteomes" id="UP000183209"/>
    </source>
</evidence>
<dbReference type="AlphaFoldDB" id="A0A1I6RV70"/>
<sequence length="217" mass="23603">MSIKVDTIIKIKESKIVPVFYHSDLEVCKQVVKACYEAGLKVFEFTNRGTFAHETFAALNRYVLEELPGFELGAGSIVDAPTAALYMQNGASFIVSPLLNAEIGKICNRRKIVWIPGCATVTEIGNAHELGADIIKIFPAAQLGGPEFVKAVKAPCPWTDIMVTGGVQPTEENLRSWFDAGVCSVGIGSALFKKEWLEAGDFKKIKTAISEAMAFIK</sequence>
<evidence type="ECO:0000256" key="4">
    <source>
        <dbReference type="ARBA" id="ARBA00023239"/>
    </source>
</evidence>
<evidence type="ECO:0000256" key="2">
    <source>
        <dbReference type="ARBA" id="ARBA00006906"/>
    </source>
</evidence>
<dbReference type="SUPFAM" id="SSF51569">
    <property type="entry name" value="Aldolase"/>
    <property type="match status" value="1"/>
</dbReference>
<dbReference type="Proteomes" id="UP000183209">
    <property type="component" value="Unassembled WGS sequence"/>
</dbReference>
<dbReference type="PANTHER" id="PTHR30246">
    <property type="entry name" value="2-KETO-3-DEOXY-6-PHOSPHOGLUCONATE ALDOLASE"/>
    <property type="match status" value="1"/>
</dbReference>
<name>A0A1I6RV70_9FLAO</name>
<evidence type="ECO:0000256" key="1">
    <source>
        <dbReference type="ARBA" id="ARBA00004761"/>
    </source>
</evidence>
<dbReference type="RefSeq" id="WP_074977805.1">
    <property type="nucleotide sequence ID" value="NZ_FPAG01000003.1"/>
</dbReference>
<dbReference type="Gene3D" id="3.20.20.70">
    <property type="entry name" value="Aldolase class I"/>
    <property type="match status" value="1"/>
</dbReference>
<dbReference type="GO" id="GO:0016829">
    <property type="term" value="F:lyase activity"/>
    <property type="evidence" value="ECO:0007669"/>
    <property type="project" value="UniProtKB-KW"/>
</dbReference>
<gene>
    <name evidence="6" type="ORF">SAMN04487906_1385</name>
</gene>
<proteinExistence type="inferred from homology"/>
<evidence type="ECO:0000256" key="3">
    <source>
        <dbReference type="ARBA" id="ARBA00011233"/>
    </source>
</evidence>
<evidence type="ECO:0000256" key="5">
    <source>
        <dbReference type="ARBA" id="ARBA00023277"/>
    </source>
</evidence>
<dbReference type="CDD" id="cd00452">
    <property type="entry name" value="KDPG_aldolase"/>
    <property type="match status" value="1"/>
</dbReference>
<reference evidence="6 7" key="1">
    <citation type="submission" date="2016-10" db="EMBL/GenBank/DDBJ databases">
        <authorList>
            <person name="de Groot N.N."/>
        </authorList>
    </citation>
    <scope>NUCLEOTIDE SEQUENCE [LARGE SCALE GENOMIC DNA]</scope>
    <source>
        <strain evidence="6 7">CGMCC 1.6114</strain>
    </source>
</reference>
<dbReference type="NCBIfam" id="NF005499">
    <property type="entry name" value="PRK07114.1"/>
    <property type="match status" value="1"/>
</dbReference>
<organism evidence="6 7">
    <name type="scientific">Zhouia amylolytica</name>
    <dbReference type="NCBI Taxonomy" id="376730"/>
    <lineage>
        <taxon>Bacteria</taxon>
        <taxon>Pseudomonadati</taxon>
        <taxon>Bacteroidota</taxon>
        <taxon>Flavobacteriia</taxon>
        <taxon>Flavobacteriales</taxon>
        <taxon>Flavobacteriaceae</taxon>
        <taxon>Zhouia</taxon>
    </lineage>
</organism>
<accession>A0A1I6RV70</accession>